<evidence type="ECO:0000313" key="4">
    <source>
        <dbReference type="Proteomes" id="UP001604277"/>
    </source>
</evidence>
<evidence type="ECO:0000313" key="3">
    <source>
        <dbReference type="EMBL" id="KAL2545390.1"/>
    </source>
</evidence>
<dbReference type="EMBL" id="JBFOLJ010000004">
    <property type="protein sequence ID" value="KAL2545390.1"/>
    <property type="molecule type" value="Genomic_DNA"/>
</dbReference>
<name>A0ABD1WAE0_9LAMI</name>
<keyword evidence="4" id="KW-1185">Reference proteome</keyword>
<feature type="transmembrane region" description="Helical" evidence="1">
    <location>
        <begin position="20"/>
        <end position="46"/>
    </location>
</feature>
<accession>A0ABD1WAE0</accession>
<sequence>MNGDVYEAFKRCKRNKTDKYKLGLIIILAYVLLATEEKILIDLWWFKLVDDLDRFDKYPWEKMSFEYTIRILKRDTGDKLRNSLKGGESRCRYSLHGFLLAIMIWAFEAIPSLGKKFAKKYANGIPRILAWEMPKRLTLSAVDNVLESKEYKIDSLIELAVVDRFHSTTSAYESPICNTTNVPEAQLEMEIKKEAGLDDAMDEIEKRKNIRR</sequence>
<dbReference type="InterPro" id="IPR015410">
    <property type="entry name" value="DUF1985"/>
</dbReference>
<evidence type="ECO:0000259" key="2">
    <source>
        <dbReference type="Pfam" id="PF09331"/>
    </source>
</evidence>
<comment type="caution">
    <text evidence="3">The sequence shown here is derived from an EMBL/GenBank/DDBJ whole genome shotgun (WGS) entry which is preliminary data.</text>
</comment>
<keyword evidence="1" id="KW-0812">Transmembrane</keyword>
<gene>
    <name evidence="3" type="ORF">Fot_14623</name>
</gene>
<proteinExistence type="predicted"/>
<dbReference type="PANTHER" id="PTHR48449:SF1">
    <property type="entry name" value="DUF1985 DOMAIN-CONTAINING PROTEIN"/>
    <property type="match status" value="1"/>
</dbReference>
<evidence type="ECO:0000256" key="1">
    <source>
        <dbReference type="SAM" id="Phobius"/>
    </source>
</evidence>
<feature type="domain" description="DUF1985" evidence="2">
    <location>
        <begin position="4"/>
        <end position="70"/>
    </location>
</feature>
<dbReference type="Pfam" id="PF09331">
    <property type="entry name" value="DUF1985"/>
    <property type="match status" value="1"/>
</dbReference>
<dbReference type="PANTHER" id="PTHR48449">
    <property type="entry name" value="DUF1985 DOMAIN-CONTAINING PROTEIN"/>
    <property type="match status" value="1"/>
</dbReference>
<reference evidence="4" key="1">
    <citation type="submission" date="2024-07" db="EMBL/GenBank/DDBJ databases">
        <title>Two chromosome-level genome assemblies of Korean endemic species Abeliophyllum distichum and Forsythia ovata (Oleaceae).</title>
        <authorList>
            <person name="Jang H."/>
        </authorList>
    </citation>
    <scope>NUCLEOTIDE SEQUENCE [LARGE SCALE GENOMIC DNA]</scope>
</reference>
<dbReference type="Proteomes" id="UP001604277">
    <property type="component" value="Unassembled WGS sequence"/>
</dbReference>
<organism evidence="3 4">
    <name type="scientific">Forsythia ovata</name>
    <dbReference type="NCBI Taxonomy" id="205694"/>
    <lineage>
        <taxon>Eukaryota</taxon>
        <taxon>Viridiplantae</taxon>
        <taxon>Streptophyta</taxon>
        <taxon>Embryophyta</taxon>
        <taxon>Tracheophyta</taxon>
        <taxon>Spermatophyta</taxon>
        <taxon>Magnoliopsida</taxon>
        <taxon>eudicotyledons</taxon>
        <taxon>Gunneridae</taxon>
        <taxon>Pentapetalae</taxon>
        <taxon>asterids</taxon>
        <taxon>lamiids</taxon>
        <taxon>Lamiales</taxon>
        <taxon>Oleaceae</taxon>
        <taxon>Forsythieae</taxon>
        <taxon>Forsythia</taxon>
    </lineage>
</organism>
<feature type="transmembrane region" description="Helical" evidence="1">
    <location>
        <begin position="93"/>
        <end position="110"/>
    </location>
</feature>
<dbReference type="AlphaFoldDB" id="A0ABD1WAE0"/>
<keyword evidence="1" id="KW-0472">Membrane</keyword>
<protein>
    <recommendedName>
        <fullName evidence="2">DUF1985 domain-containing protein</fullName>
    </recommendedName>
</protein>
<keyword evidence="1" id="KW-1133">Transmembrane helix</keyword>